<name>A0A915LI67_MELJA</name>
<protein>
    <submittedName>
        <fullName evidence="2">Uncharacterized protein</fullName>
    </submittedName>
</protein>
<dbReference type="AlphaFoldDB" id="A0A915LI67"/>
<dbReference type="WBParaSite" id="scaffold12539_cov133.g16364">
    <property type="protein sequence ID" value="scaffold12539_cov133.g16364"/>
    <property type="gene ID" value="scaffold12539_cov133.g16364"/>
</dbReference>
<keyword evidence="1" id="KW-1185">Reference proteome</keyword>
<evidence type="ECO:0000313" key="2">
    <source>
        <dbReference type="WBParaSite" id="scaffold12539_cov133.g16364"/>
    </source>
</evidence>
<evidence type="ECO:0000313" key="1">
    <source>
        <dbReference type="Proteomes" id="UP000887561"/>
    </source>
</evidence>
<reference evidence="2" key="1">
    <citation type="submission" date="2022-11" db="UniProtKB">
        <authorList>
            <consortium name="WormBaseParasite"/>
        </authorList>
    </citation>
    <scope>IDENTIFICATION</scope>
</reference>
<organism evidence="1 2">
    <name type="scientific">Meloidogyne javanica</name>
    <name type="common">Root-knot nematode worm</name>
    <dbReference type="NCBI Taxonomy" id="6303"/>
    <lineage>
        <taxon>Eukaryota</taxon>
        <taxon>Metazoa</taxon>
        <taxon>Ecdysozoa</taxon>
        <taxon>Nematoda</taxon>
        <taxon>Chromadorea</taxon>
        <taxon>Rhabditida</taxon>
        <taxon>Tylenchina</taxon>
        <taxon>Tylenchomorpha</taxon>
        <taxon>Tylenchoidea</taxon>
        <taxon>Meloidogynidae</taxon>
        <taxon>Meloidogyninae</taxon>
        <taxon>Meloidogyne</taxon>
        <taxon>Meloidogyne incognita group</taxon>
    </lineage>
</organism>
<accession>A0A915LI67</accession>
<sequence length="53" mass="5948">MVKEKRKEQAFSFRTICGGLEIVNPLPGYPQPPVYKRLLGSRLSAKGGDWEAK</sequence>
<dbReference type="Proteomes" id="UP000887561">
    <property type="component" value="Unplaced"/>
</dbReference>
<proteinExistence type="predicted"/>